<feature type="compositionally biased region" description="Polar residues" evidence="2">
    <location>
        <begin position="87"/>
        <end position="110"/>
    </location>
</feature>
<name>A0A9N9S0C6_9DIPT</name>
<dbReference type="Pfam" id="PF02213">
    <property type="entry name" value="GYF"/>
    <property type="match status" value="1"/>
</dbReference>
<dbReference type="Gene3D" id="3.30.1490.40">
    <property type="match status" value="1"/>
</dbReference>
<evidence type="ECO:0000259" key="3">
    <source>
        <dbReference type="PROSITE" id="PS50829"/>
    </source>
</evidence>
<feature type="compositionally biased region" description="Basic and acidic residues" evidence="2">
    <location>
        <begin position="140"/>
        <end position="158"/>
    </location>
</feature>
<dbReference type="OrthoDB" id="48509at2759"/>
<protein>
    <recommendedName>
        <fullName evidence="3">GYF domain-containing protein</fullName>
    </recommendedName>
</protein>
<dbReference type="Proteomes" id="UP001153620">
    <property type="component" value="Chromosome 3"/>
</dbReference>
<feature type="domain" description="GYF" evidence="3">
    <location>
        <begin position="287"/>
        <end position="335"/>
    </location>
</feature>
<reference evidence="4" key="1">
    <citation type="submission" date="2022-01" db="EMBL/GenBank/DDBJ databases">
        <authorList>
            <person name="King R."/>
        </authorList>
    </citation>
    <scope>NUCLEOTIDE SEQUENCE</scope>
</reference>
<sequence>MSESIKFGPEWLRNSLSTSPPKQEEIICRPIMSENRYSREEMLGLLDERNSRKLPEFIVNGSRRLHTNHYSSPMVLTSSDDEKPVSSGHSRTFLNSNIKHGSSNNNSSNWRKGAKEPEQENWRNQDHKKEAHYNPTSSRNGERSKPNWRDKGHNDEQASHYPYSPAKDYEFKPQEKDEISPTKTIPNKPQITPKRAETVEEKQNQYVLNIVSDTTTKNLFENSMKSNEIKKIEKPNIQSSSSSTNPCELNFKKLENDILMGLQELTVDDEEIIEKSNDNNKQQNNNLISWFYVDPIGKIQGPFNADEMSLWYNHGFFYDTLMLRRSIDNNFISLHHLIQAFGSAQPFVIASTGFPIPKVDHVDNLPYKQPQKMPQIMNPQNQFDAAMFRGQNLMQQFQDQGQYQNNIQQFQQNIPPNFQYLQNRPPQPNIPQVDPRLMTINNGNPYIQAAAFNALNNNPNRIPQQIPPQMMNQIQHQMKTPYQGPIANQYSQSMIHQMPSILPTNPIQKLLFELQKQKEMEQQRAIFMQHSQNVAVQSMNEQIMQQQQNKIENSRQNKIQQAYYNNMQNKYEQNGANTSLNGTNAAVNSNNQAVQQNNIQHINNNVQHNNNNNFQHNQVIEPTQEPKSYDIGDEGEFRVVGSLRRKKFQKEKCDKAKENGPQSSRSATRLPEGKITVIKNDLRVLNTDVKEVKSNNDISQIIINQLNKVEEKSKLPTMPAPWIDKVLVNKKESENLKRIQIEEEEIRQIEMQIKREKELEKAKKEQELKQRVAQLSWNIVVTEKPEENTKDAPSTSSINNTRQSLTAEVKPKPLESSSSSTQQDVEHEFKNWCLDMLSKMVTSIDIPVFVSFLIDLESPFEIEDYVKMYLGDTIECHLFTRKFLERRSLYRKATKKVEVDDDLCAPPKAINPGTHNEEPFRTQYKKKLDKKTRKGMKVADANILGFKTTAASNRIVGELHEDEY</sequence>
<evidence type="ECO:0000256" key="1">
    <source>
        <dbReference type="SAM" id="Coils"/>
    </source>
</evidence>
<feature type="region of interest" description="Disordered" evidence="2">
    <location>
        <begin position="1"/>
        <end position="22"/>
    </location>
</feature>
<dbReference type="SMART" id="SM00444">
    <property type="entry name" value="GYF"/>
    <property type="match status" value="1"/>
</dbReference>
<dbReference type="PANTHER" id="PTHR14445:SF36">
    <property type="entry name" value="FI03272P-RELATED"/>
    <property type="match status" value="1"/>
</dbReference>
<feature type="compositionally biased region" description="Basic and acidic residues" evidence="2">
    <location>
        <begin position="113"/>
        <end position="132"/>
    </location>
</feature>
<dbReference type="InterPro" id="IPR035445">
    <property type="entry name" value="GYF-like_dom_sf"/>
</dbReference>
<proteinExistence type="predicted"/>
<feature type="region of interest" description="Disordered" evidence="2">
    <location>
        <begin position="783"/>
        <end position="822"/>
    </location>
</feature>
<gene>
    <name evidence="4" type="ORF">CHIRRI_LOCUS9848</name>
</gene>
<evidence type="ECO:0000313" key="4">
    <source>
        <dbReference type="EMBL" id="CAG9806996.1"/>
    </source>
</evidence>
<accession>A0A9N9S0C6</accession>
<feature type="region of interest" description="Disordered" evidence="2">
    <location>
        <begin position="70"/>
        <end position="199"/>
    </location>
</feature>
<dbReference type="PROSITE" id="PS50829">
    <property type="entry name" value="GYF"/>
    <property type="match status" value="1"/>
</dbReference>
<dbReference type="AlphaFoldDB" id="A0A9N9S0C6"/>
<keyword evidence="5" id="KW-1185">Reference proteome</keyword>
<organism evidence="4 5">
    <name type="scientific">Chironomus riparius</name>
    <dbReference type="NCBI Taxonomy" id="315576"/>
    <lineage>
        <taxon>Eukaryota</taxon>
        <taxon>Metazoa</taxon>
        <taxon>Ecdysozoa</taxon>
        <taxon>Arthropoda</taxon>
        <taxon>Hexapoda</taxon>
        <taxon>Insecta</taxon>
        <taxon>Pterygota</taxon>
        <taxon>Neoptera</taxon>
        <taxon>Endopterygota</taxon>
        <taxon>Diptera</taxon>
        <taxon>Nematocera</taxon>
        <taxon>Chironomoidea</taxon>
        <taxon>Chironomidae</taxon>
        <taxon>Chironominae</taxon>
        <taxon>Chironomus</taxon>
    </lineage>
</organism>
<dbReference type="SUPFAM" id="SSF55277">
    <property type="entry name" value="GYF domain"/>
    <property type="match status" value="1"/>
</dbReference>
<dbReference type="GO" id="GO:0005829">
    <property type="term" value="C:cytosol"/>
    <property type="evidence" value="ECO:0007669"/>
    <property type="project" value="TreeGrafter"/>
</dbReference>
<keyword evidence="1" id="KW-0175">Coiled coil</keyword>
<feature type="compositionally biased region" description="Polar residues" evidence="2">
    <location>
        <begin position="791"/>
        <end position="806"/>
    </location>
</feature>
<feature type="coiled-coil region" evidence="1">
    <location>
        <begin position="739"/>
        <end position="774"/>
    </location>
</feature>
<dbReference type="EMBL" id="OU895879">
    <property type="protein sequence ID" value="CAG9806996.1"/>
    <property type="molecule type" value="Genomic_DNA"/>
</dbReference>
<dbReference type="PANTHER" id="PTHR14445">
    <property type="entry name" value="GRB10 INTERACTING GYF PROTEIN"/>
    <property type="match status" value="1"/>
</dbReference>
<dbReference type="InterPro" id="IPR003169">
    <property type="entry name" value="GYF"/>
</dbReference>
<feature type="compositionally biased region" description="Basic and acidic residues" evidence="2">
    <location>
        <begin position="167"/>
        <end position="180"/>
    </location>
</feature>
<feature type="compositionally biased region" description="Polar residues" evidence="2">
    <location>
        <begin position="181"/>
        <end position="190"/>
    </location>
</feature>
<evidence type="ECO:0000256" key="2">
    <source>
        <dbReference type="SAM" id="MobiDB-lite"/>
    </source>
</evidence>
<evidence type="ECO:0000313" key="5">
    <source>
        <dbReference type="Proteomes" id="UP001153620"/>
    </source>
</evidence>
<reference evidence="4" key="2">
    <citation type="submission" date="2022-10" db="EMBL/GenBank/DDBJ databases">
        <authorList>
            <consortium name="ENA_rothamsted_submissions"/>
            <consortium name="culmorum"/>
            <person name="King R."/>
        </authorList>
    </citation>
    <scope>NUCLEOTIDE SEQUENCE</scope>
</reference>
<dbReference type="InterPro" id="IPR051640">
    <property type="entry name" value="GRB10-interact_GYF"/>
</dbReference>